<feature type="region of interest" description="Disordered" evidence="1">
    <location>
        <begin position="1"/>
        <end position="20"/>
    </location>
</feature>
<gene>
    <name evidence="2" type="ORF">J2Z21_005514</name>
</gene>
<dbReference type="Gene3D" id="2.30.30.40">
    <property type="entry name" value="SH3 Domains"/>
    <property type="match status" value="1"/>
</dbReference>
<evidence type="ECO:0000313" key="2">
    <source>
        <dbReference type="EMBL" id="MBP2052527.1"/>
    </source>
</evidence>
<evidence type="ECO:0000313" key="3">
    <source>
        <dbReference type="Proteomes" id="UP001519309"/>
    </source>
</evidence>
<proteinExistence type="predicted"/>
<feature type="compositionally biased region" description="Polar residues" evidence="1">
    <location>
        <begin position="11"/>
        <end position="20"/>
    </location>
</feature>
<accession>A0ABS4LYP2</accession>
<dbReference type="Proteomes" id="UP001519309">
    <property type="component" value="Unassembled WGS sequence"/>
</dbReference>
<sequence length="80" mass="8586">MSDGHYFSIRSAPSTSSTILHTVTDPRARIPCTTTPCTRQNNGGSYKCWAGGPSDNDWVKVKADGKTGWVAILCVEGGRI</sequence>
<protein>
    <recommendedName>
        <fullName evidence="4">SH3b domain-containing protein</fullName>
    </recommendedName>
</protein>
<reference evidence="2 3" key="1">
    <citation type="submission" date="2021-03" db="EMBL/GenBank/DDBJ databases">
        <title>Genomic Encyclopedia of Type Strains, Phase IV (KMG-IV): sequencing the most valuable type-strain genomes for metagenomic binning, comparative biology and taxonomic classification.</title>
        <authorList>
            <person name="Goeker M."/>
        </authorList>
    </citation>
    <scope>NUCLEOTIDE SEQUENCE [LARGE SCALE GENOMIC DNA]</scope>
    <source>
        <strain evidence="2 3">DSM 40499</strain>
    </source>
</reference>
<evidence type="ECO:0008006" key="4">
    <source>
        <dbReference type="Google" id="ProtNLM"/>
    </source>
</evidence>
<keyword evidence="3" id="KW-1185">Reference proteome</keyword>
<dbReference type="EMBL" id="JAGGLP010000012">
    <property type="protein sequence ID" value="MBP2052527.1"/>
    <property type="molecule type" value="Genomic_DNA"/>
</dbReference>
<name>A0ABS4LYP2_9ACTN</name>
<evidence type="ECO:0000256" key="1">
    <source>
        <dbReference type="SAM" id="MobiDB-lite"/>
    </source>
</evidence>
<comment type="caution">
    <text evidence="2">The sequence shown here is derived from an EMBL/GenBank/DDBJ whole genome shotgun (WGS) entry which is preliminary data.</text>
</comment>
<organism evidence="2 3">
    <name type="scientific">Streptomyces griseochromogenes</name>
    <dbReference type="NCBI Taxonomy" id="68214"/>
    <lineage>
        <taxon>Bacteria</taxon>
        <taxon>Bacillati</taxon>
        <taxon>Actinomycetota</taxon>
        <taxon>Actinomycetes</taxon>
        <taxon>Kitasatosporales</taxon>
        <taxon>Streptomycetaceae</taxon>
        <taxon>Streptomyces</taxon>
    </lineage>
</organism>